<reference evidence="1 2" key="1">
    <citation type="submission" date="2016-10" db="EMBL/GenBank/DDBJ databases">
        <authorList>
            <person name="de Groot N.N."/>
        </authorList>
    </citation>
    <scope>NUCLEOTIDE SEQUENCE [LARGE SCALE GENOMIC DNA]</scope>
    <source>
        <strain evidence="1 2">DSM 18180</strain>
    </source>
</reference>
<evidence type="ECO:0000313" key="1">
    <source>
        <dbReference type="EMBL" id="SFZ94706.1"/>
    </source>
</evidence>
<organism evidence="1 2">
    <name type="scientific">Flaviramulus basaltis</name>
    <dbReference type="NCBI Taxonomy" id="369401"/>
    <lineage>
        <taxon>Bacteria</taxon>
        <taxon>Pseudomonadati</taxon>
        <taxon>Bacteroidota</taxon>
        <taxon>Flavobacteriia</taxon>
        <taxon>Flavobacteriales</taxon>
        <taxon>Flavobacteriaceae</taxon>
        <taxon>Flaviramulus</taxon>
    </lineage>
</organism>
<sequence length="41" mass="4900">MVFNNIIQKTLLTEAGRFQKKAQTLLLNFCRVINYKVTDYY</sequence>
<evidence type="ECO:0000313" key="2">
    <source>
        <dbReference type="Proteomes" id="UP000182544"/>
    </source>
</evidence>
<proteinExistence type="predicted"/>
<protein>
    <submittedName>
        <fullName evidence="1">Uncharacterized protein</fullName>
    </submittedName>
</protein>
<name>A0A1K2IR32_9FLAO</name>
<dbReference type="Proteomes" id="UP000182544">
    <property type="component" value="Unassembled WGS sequence"/>
</dbReference>
<dbReference type="AlphaFoldDB" id="A0A1K2IR32"/>
<accession>A0A1K2IR32</accession>
<gene>
    <name evidence="1" type="ORF">SAMN05428642_1058</name>
</gene>
<dbReference type="EMBL" id="FPKV01000005">
    <property type="protein sequence ID" value="SFZ94706.1"/>
    <property type="molecule type" value="Genomic_DNA"/>
</dbReference>
<keyword evidence="2" id="KW-1185">Reference proteome</keyword>